<dbReference type="Proteomes" id="UP000029725">
    <property type="component" value="Unassembled WGS sequence"/>
</dbReference>
<dbReference type="RefSeq" id="XP_013238821.1">
    <property type="nucleotide sequence ID" value="XM_013383367.1"/>
</dbReference>
<dbReference type="PANTHER" id="PTHR10743:SF0">
    <property type="entry name" value="PROTEIN RER1"/>
    <property type="match status" value="1"/>
</dbReference>
<keyword evidence="9" id="KW-1185">Reference proteome</keyword>
<dbReference type="OrthoDB" id="448250at2759"/>
<dbReference type="GeneID" id="25258729"/>
<evidence type="ECO:0000313" key="8">
    <source>
        <dbReference type="EMBL" id="KGG52394.1"/>
    </source>
</evidence>
<sequence length="291" mass="32739">MYGAPPHPHQQPHAPFQYGAPPQSDALHSSSFLIRPHIGSPLAPKPSTGLKVFLRRLYYRASAFIERSQPYYGPRWALSAILLTLFMARVIISQGWYVIAYGLWIYLLNAFLAFLSPKFDPSGELDNDADLSDQSGPALPTVSSFGMDQRTADTDDDEFRPFVRRLPEFTFWHSVTTAIILSICISFFSIFDIPVFWPILLVYFILLFAMTMKRQIKHMIKYKYIPFDLGKKKYNSSNKTSGTGPFSAFSLASSPQTAYQPPTKGSLTSPLSAAQMPHYVPPAPFVPRPSE</sequence>
<keyword evidence="4 7" id="KW-1133">Transmembrane helix</keyword>
<evidence type="ECO:0000256" key="5">
    <source>
        <dbReference type="ARBA" id="ARBA00023136"/>
    </source>
</evidence>
<dbReference type="GO" id="GO:0000139">
    <property type="term" value="C:Golgi membrane"/>
    <property type="evidence" value="ECO:0007669"/>
    <property type="project" value="TreeGrafter"/>
</dbReference>
<evidence type="ECO:0000256" key="1">
    <source>
        <dbReference type="ARBA" id="ARBA00004141"/>
    </source>
</evidence>
<comment type="similarity">
    <text evidence="2">Belongs to the RER1 family.</text>
</comment>
<evidence type="ECO:0000256" key="6">
    <source>
        <dbReference type="SAM" id="MobiDB-lite"/>
    </source>
</evidence>
<comment type="subcellular location">
    <subcellularLocation>
        <location evidence="1">Membrane</location>
        <topology evidence="1">Multi-pass membrane protein</topology>
    </subcellularLocation>
</comment>
<feature type="compositionally biased region" description="Polar residues" evidence="6">
    <location>
        <begin position="250"/>
        <end position="272"/>
    </location>
</feature>
<feature type="transmembrane region" description="Helical" evidence="7">
    <location>
        <begin position="169"/>
        <end position="189"/>
    </location>
</feature>
<accession>A0A098VUB6</accession>
<comment type="caution">
    <text evidence="8">The sequence shown here is derived from an EMBL/GenBank/DDBJ whole genome shotgun (WGS) entry which is preliminary data.</text>
</comment>
<dbReference type="GO" id="GO:0005783">
    <property type="term" value="C:endoplasmic reticulum"/>
    <property type="evidence" value="ECO:0007669"/>
    <property type="project" value="GOC"/>
</dbReference>
<reference evidence="8 9" key="1">
    <citation type="submission" date="2014-04" db="EMBL/GenBank/DDBJ databases">
        <title>A new species of microsporidia sheds light on the evolution of extreme parasitism.</title>
        <authorList>
            <person name="Haag K.L."/>
            <person name="James T.Y."/>
            <person name="Larsson R."/>
            <person name="Schaer T.M."/>
            <person name="Refardt D."/>
            <person name="Pombert J.-F."/>
            <person name="Ebert D."/>
        </authorList>
    </citation>
    <scope>NUCLEOTIDE SEQUENCE [LARGE SCALE GENOMIC DNA]</scope>
    <source>
        <strain evidence="8 9">UGP3</strain>
        <tissue evidence="8">Spores</tissue>
    </source>
</reference>
<feature type="transmembrane region" description="Helical" evidence="7">
    <location>
        <begin position="195"/>
        <end position="212"/>
    </location>
</feature>
<name>A0A098VUB6_9MICR</name>
<dbReference type="GO" id="GO:0006890">
    <property type="term" value="P:retrograde vesicle-mediated transport, Golgi to endoplasmic reticulum"/>
    <property type="evidence" value="ECO:0007669"/>
    <property type="project" value="TreeGrafter"/>
</dbReference>
<evidence type="ECO:0000313" key="9">
    <source>
        <dbReference type="Proteomes" id="UP000029725"/>
    </source>
</evidence>
<gene>
    <name evidence="8" type="ORF">DI09_17p240</name>
</gene>
<dbReference type="Pfam" id="PF03248">
    <property type="entry name" value="Rer1"/>
    <property type="match status" value="1"/>
</dbReference>
<evidence type="ECO:0000256" key="4">
    <source>
        <dbReference type="ARBA" id="ARBA00022989"/>
    </source>
</evidence>
<protein>
    <submittedName>
        <fullName evidence="8">Rer1 protein</fullName>
    </submittedName>
</protein>
<feature type="region of interest" description="Disordered" evidence="6">
    <location>
        <begin position="250"/>
        <end position="275"/>
    </location>
</feature>
<evidence type="ECO:0000256" key="7">
    <source>
        <dbReference type="SAM" id="Phobius"/>
    </source>
</evidence>
<keyword evidence="3 7" id="KW-0812">Transmembrane</keyword>
<dbReference type="EMBL" id="JMKJ01000088">
    <property type="protein sequence ID" value="KGG52394.1"/>
    <property type="molecule type" value="Genomic_DNA"/>
</dbReference>
<dbReference type="InterPro" id="IPR004932">
    <property type="entry name" value="Rer1"/>
</dbReference>
<evidence type="ECO:0000256" key="3">
    <source>
        <dbReference type="ARBA" id="ARBA00022692"/>
    </source>
</evidence>
<dbReference type="HOGENOM" id="CLU_074889_0_0_1"/>
<proteinExistence type="inferred from homology"/>
<dbReference type="AlphaFoldDB" id="A0A098VUB6"/>
<dbReference type="PANTHER" id="PTHR10743">
    <property type="entry name" value="PROTEIN RER1"/>
    <property type="match status" value="1"/>
</dbReference>
<feature type="transmembrane region" description="Helical" evidence="7">
    <location>
        <begin position="98"/>
        <end position="115"/>
    </location>
</feature>
<dbReference type="VEuPathDB" id="MicrosporidiaDB:DI09_17p240"/>
<evidence type="ECO:0000256" key="2">
    <source>
        <dbReference type="ARBA" id="ARBA00006070"/>
    </source>
</evidence>
<dbReference type="GO" id="GO:0006621">
    <property type="term" value="P:protein retention in ER lumen"/>
    <property type="evidence" value="ECO:0007669"/>
    <property type="project" value="TreeGrafter"/>
</dbReference>
<organism evidence="8 9">
    <name type="scientific">Mitosporidium daphniae</name>
    <dbReference type="NCBI Taxonomy" id="1485682"/>
    <lineage>
        <taxon>Eukaryota</taxon>
        <taxon>Fungi</taxon>
        <taxon>Fungi incertae sedis</taxon>
        <taxon>Microsporidia</taxon>
        <taxon>Mitosporidium</taxon>
    </lineage>
</organism>
<keyword evidence="5 7" id="KW-0472">Membrane</keyword>